<evidence type="ECO:0000256" key="1">
    <source>
        <dbReference type="SAM" id="Coils"/>
    </source>
</evidence>
<proteinExistence type="predicted"/>
<dbReference type="AlphaFoldDB" id="A0A2J8P3X9"/>
<evidence type="ECO:0000313" key="4">
    <source>
        <dbReference type="Proteomes" id="UP000236370"/>
    </source>
</evidence>
<name>A0A2J8P3X9_PANTR</name>
<dbReference type="InterPro" id="IPR031650">
    <property type="entry name" value="CCDC73"/>
</dbReference>
<protein>
    <submittedName>
        <fullName evidence="3">CCDC73 isoform 4</fullName>
    </submittedName>
</protein>
<organism evidence="3 4">
    <name type="scientific">Pan troglodytes</name>
    <name type="common">Chimpanzee</name>
    <dbReference type="NCBI Taxonomy" id="9598"/>
    <lineage>
        <taxon>Eukaryota</taxon>
        <taxon>Metazoa</taxon>
        <taxon>Chordata</taxon>
        <taxon>Craniata</taxon>
        <taxon>Vertebrata</taxon>
        <taxon>Euteleostomi</taxon>
        <taxon>Mammalia</taxon>
        <taxon>Eutheria</taxon>
        <taxon>Euarchontoglires</taxon>
        <taxon>Primates</taxon>
        <taxon>Haplorrhini</taxon>
        <taxon>Catarrhini</taxon>
        <taxon>Hominidae</taxon>
        <taxon>Pan</taxon>
    </lineage>
</organism>
<dbReference type="PANTHER" id="PTHR28660">
    <property type="entry name" value="COILED-COIL DOMAIN-CONTAINING PROTEIN 73"/>
    <property type="match status" value="1"/>
</dbReference>
<evidence type="ECO:0000256" key="2">
    <source>
        <dbReference type="SAM" id="MobiDB-lite"/>
    </source>
</evidence>
<accession>A0A2J8P3X9</accession>
<feature type="non-terminal residue" evidence="3">
    <location>
        <position position="1"/>
    </location>
</feature>
<feature type="compositionally biased region" description="Basic and acidic residues" evidence="2">
    <location>
        <begin position="95"/>
        <end position="107"/>
    </location>
</feature>
<dbReference type="PANTHER" id="PTHR28660:SF1">
    <property type="entry name" value="COILED-COIL DOMAIN-CONTAINING PROTEIN 73"/>
    <property type="match status" value="1"/>
</dbReference>
<dbReference type="Pfam" id="PF15818">
    <property type="entry name" value="CCDC73"/>
    <property type="match status" value="2"/>
</dbReference>
<evidence type="ECO:0000313" key="3">
    <source>
        <dbReference type="EMBL" id="PNI78741.1"/>
    </source>
</evidence>
<comment type="caution">
    <text evidence="3">The sequence shown here is derived from an EMBL/GenBank/DDBJ whole genome shotgun (WGS) entry which is preliminary data.</text>
</comment>
<gene>
    <name evidence="3" type="ORF">CK820_G0005458</name>
</gene>
<sequence>AEELNGEINKIKNELSSLKETHIKLQEHYNKLCNQKTFEEDKKFQVKTKPLISTPLQSHLQAIKTKNTSGDDDWQSLITNQLNKSENLLSLENDNQPKKRKAEETLEKNNGLK</sequence>
<keyword evidence="1" id="KW-0175">Coiled coil</keyword>
<dbReference type="Proteomes" id="UP000236370">
    <property type="component" value="Unassembled WGS sequence"/>
</dbReference>
<dbReference type="EMBL" id="NBAG03000219">
    <property type="protein sequence ID" value="PNI78741.1"/>
    <property type="molecule type" value="Genomic_DNA"/>
</dbReference>
<reference evidence="3 4" key="1">
    <citation type="submission" date="2017-12" db="EMBL/GenBank/DDBJ databases">
        <title>High-resolution comparative analysis of great ape genomes.</title>
        <authorList>
            <person name="Pollen A."/>
            <person name="Hastie A."/>
            <person name="Hormozdiari F."/>
            <person name="Dougherty M."/>
            <person name="Liu R."/>
            <person name="Chaisson M."/>
            <person name="Hoppe E."/>
            <person name="Hill C."/>
            <person name="Pang A."/>
            <person name="Hillier L."/>
            <person name="Baker C."/>
            <person name="Armstrong J."/>
            <person name="Shendure J."/>
            <person name="Paten B."/>
            <person name="Wilson R."/>
            <person name="Chao H."/>
            <person name="Schneider V."/>
            <person name="Ventura M."/>
            <person name="Kronenberg Z."/>
            <person name="Murali S."/>
            <person name="Gordon D."/>
            <person name="Cantsilieris S."/>
            <person name="Munson K."/>
            <person name="Nelson B."/>
            <person name="Raja A."/>
            <person name="Underwood J."/>
            <person name="Diekhans M."/>
            <person name="Fiddes I."/>
            <person name="Haussler D."/>
            <person name="Eichler E."/>
        </authorList>
    </citation>
    <scope>NUCLEOTIDE SEQUENCE [LARGE SCALE GENOMIC DNA]</scope>
    <source>
        <strain evidence="3">Yerkes chimp pedigree #C0471</strain>
    </source>
</reference>
<feature type="coiled-coil region" evidence="1">
    <location>
        <begin position="1"/>
        <end position="28"/>
    </location>
</feature>
<feature type="region of interest" description="Disordered" evidence="2">
    <location>
        <begin position="88"/>
        <end position="113"/>
    </location>
</feature>